<reference evidence="1 2" key="1">
    <citation type="journal article" date="2018" name="Int. J. Syst. Evol. Microbiol.">
        <title>Uliginosibacterium sediminicola sp. nov., isolated from freshwater sediment.</title>
        <authorList>
            <person name="Hwang W.M."/>
            <person name="Kim S.M."/>
            <person name="Kang K."/>
            <person name="Ahn T.Y."/>
        </authorList>
    </citation>
    <scope>NUCLEOTIDE SEQUENCE [LARGE SCALE GENOMIC DNA]</scope>
    <source>
        <strain evidence="1 2">M1-21</strain>
    </source>
</reference>
<sequence>MSAINQAAMLAELEQVSDRYETALQANDLETLDALFWQDERVMRVAAKDELTGIEAIRRYRSARPLAELARERLDRHIVSFADHTAVVNVLFRRVADGRIGRQSQTWVRIEGLWRIVFAHISFREN</sequence>
<organism evidence="1 2">
    <name type="scientific">Uliginosibacterium sediminicola</name>
    <dbReference type="NCBI Taxonomy" id="2024550"/>
    <lineage>
        <taxon>Bacteria</taxon>
        <taxon>Pseudomonadati</taxon>
        <taxon>Pseudomonadota</taxon>
        <taxon>Betaproteobacteria</taxon>
        <taxon>Rhodocyclales</taxon>
        <taxon>Zoogloeaceae</taxon>
        <taxon>Uliginosibacterium</taxon>
    </lineage>
</organism>
<proteinExistence type="predicted"/>
<dbReference type="Proteomes" id="UP001410394">
    <property type="component" value="Unassembled WGS sequence"/>
</dbReference>
<dbReference type="InterPro" id="IPR024507">
    <property type="entry name" value="AtzH-like"/>
</dbReference>
<protein>
    <submittedName>
        <fullName evidence="1">AtzH-like domain-containing protein</fullName>
    </submittedName>
</protein>
<comment type="caution">
    <text evidence="1">The sequence shown here is derived from an EMBL/GenBank/DDBJ whole genome shotgun (WGS) entry which is preliminary data.</text>
</comment>
<evidence type="ECO:0000313" key="1">
    <source>
        <dbReference type="EMBL" id="MEN3068174.1"/>
    </source>
</evidence>
<evidence type="ECO:0000313" key="2">
    <source>
        <dbReference type="Proteomes" id="UP001410394"/>
    </source>
</evidence>
<dbReference type="Pfam" id="PF11533">
    <property type="entry name" value="AtzH-like"/>
    <property type="match status" value="1"/>
</dbReference>
<dbReference type="Gene3D" id="3.10.450.50">
    <property type="match status" value="1"/>
</dbReference>
<dbReference type="EMBL" id="JBDIVE010000002">
    <property type="protein sequence ID" value="MEN3068174.1"/>
    <property type="molecule type" value="Genomic_DNA"/>
</dbReference>
<name>A0ABU9YXA5_9RHOO</name>
<accession>A0ABU9YXA5</accession>
<dbReference type="RefSeq" id="WP_345918933.1">
    <property type="nucleotide sequence ID" value="NZ_JBDIVE010000002.1"/>
</dbReference>
<gene>
    <name evidence="1" type="ORF">ABDB84_06760</name>
</gene>
<dbReference type="SUPFAM" id="SSF54427">
    <property type="entry name" value="NTF2-like"/>
    <property type="match status" value="1"/>
</dbReference>
<keyword evidence="2" id="KW-1185">Reference proteome</keyword>
<dbReference type="InterPro" id="IPR032710">
    <property type="entry name" value="NTF2-like_dom_sf"/>
</dbReference>